<accession>A0ABN8J5T5</accession>
<feature type="domain" description="GRIP" evidence="8">
    <location>
        <begin position="570"/>
        <end position="625"/>
    </location>
</feature>
<evidence type="ECO:0000256" key="7">
    <source>
        <dbReference type="SAM" id="MobiDB-lite"/>
    </source>
</evidence>
<evidence type="ECO:0000313" key="10">
    <source>
        <dbReference type="Proteomes" id="UP000837857"/>
    </source>
</evidence>
<evidence type="ECO:0000259" key="8">
    <source>
        <dbReference type="PROSITE" id="PS50913"/>
    </source>
</evidence>
<evidence type="ECO:0000256" key="6">
    <source>
        <dbReference type="SAM" id="Coils"/>
    </source>
</evidence>
<feature type="region of interest" description="Disordered" evidence="7">
    <location>
        <begin position="298"/>
        <end position="319"/>
    </location>
</feature>
<organism evidence="9 10">
    <name type="scientific">Iphiclides podalirius</name>
    <name type="common">scarce swallowtail</name>
    <dbReference type="NCBI Taxonomy" id="110791"/>
    <lineage>
        <taxon>Eukaryota</taxon>
        <taxon>Metazoa</taxon>
        <taxon>Ecdysozoa</taxon>
        <taxon>Arthropoda</taxon>
        <taxon>Hexapoda</taxon>
        <taxon>Insecta</taxon>
        <taxon>Pterygota</taxon>
        <taxon>Neoptera</taxon>
        <taxon>Endopterygota</taxon>
        <taxon>Lepidoptera</taxon>
        <taxon>Glossata</taxon>
        <taxon>Ditrysia</taxon>
        <taxon>Papilionoidea</taxon>
        <taxon>Papilionidae</taxon>
        <taxon>Papilioninae</taxon>
        <taxon>Iphiclides</taxon>
    </lineage>
</organism>
<dbReference type="PANTHER" id="PTHR23157:SF25">
    <property type="entry name" value="GRIP AND COILED-COIL DOMAIN-CONTAINING PROTEIN 1"/>
    <property type="match status" value="1"/>
</dbReference>
<feature type="region of interest" description="Disordered" evidence="7">
    <location>
        <begin position="153"/>
        <end position="185"/>
    </location>
</feature>
<keyword evidence="10" id="KW-1185">Reference proteome</keyword>
<dbReference type="EMBL" id="OW152821">
    <property type="protein sequence ID" value="CAH2075798.1"/>
    <property type="molecule type" value="Genomic_DNA"/>
</dbReference>
<dbReference type="PROSITE" id="PS50913">
    <property type="entry name" value="GRIP"/>
    <property type="match status" value="1"/>
</dbReference>
<reference evidence="9" key="1">
    <citation type="submission" date="2022-03" db="EMBL/GenBank/DDBJ databases">
        <authorList>
            <person name="Martin H S."/>
        </authorList>
    </citation>
    <scope>NUCLEOTIDE SEQUENCE</scope>
</reference>
<keyword evidence="4 6" id="KW-0175">Coiled coil</keyword>
<dbReference type="SMART" id="SM00755">
    <property type="entry name" value="Grip"/>
    <property type="match status" value="1"/>
</dbReference>
<dbReference type="Pfam" id="PF01465">
    <property type="entry name" value="GRIP"/>
    <property type="match status" value="1"/>
</dbReference>
<feature type="coiled-coil region" evidence="6">
    <location>
        <begin position="394"/>
        <end position="478"/>
    </location>
</feature>
<feature type="region of interest" description="Disordered" evidence="7">
    <location>
        <begin position="482"/>
        <end position="508"/>
    </location>
</feature>
<keyword evidence="5" id="KW-0472">Membrane</keyword>
<dbReference type="PANTHER" id="PTHR23157">
    <property type="entry name" value="GRIP AND COILED-COIL DOMAIN-CONTAINING PROTEIN 1"/>
    <property type="match status" value="1"/>
</dbReference>
<dbReference type="InterPro" id="IPR051952">
    <property type="entry name" value="Golgi-autophagy_related"/>
</dbReference>
<dbReference type="Gene3D" id="1.10.220.60">
    <property type="entry name" value="GRIP domain"/>
    <property type="match status" value="1"/>
</dbReference>
<evidence type="ECO:0000256" key="1">
    <source>
        <dbReference type="ARBA" id="ARBA00004184"/>
    </source>
</evidence>
<evidence type="ECO:0000256" key="3">
    <source>
        <dbReference type="ARBA" id="ARBA00022490"/>
    </source>
</evidence>
<name>A0ABN8J5T5_9NEOP</name>
<evidence type="ECO:0000313" key="9">
    <source>
        <dbReference type="EMBL" id="CAH2075798.1"/>
    </source>
</evidence>
<dbReference type="InterPro" id="IPR000237">
    <property type="entry name" value="GRIP_dom"/>
</dbReference>
<feature type="compositionally biased region" description="Basic and acidic residues" evidence="7">
    <location>
        <begin position="153"/>
        <end position="170"/>
    </location>
</feature>
<proteinExistence type="predicted"/>
<feature type="compositionally biased region" description="Basic and acidic residues" evidence="7">
    <location>
        <begin position="302"/>
        <end position="319"/>
    </location>
</feature>
<evidence type="ECO:0000256" key="2">
    <source>
        <dbReference type="ARBA" id="ARBA00004496"/>
    </source>
</evidence>
<sequence>MESLSKQELISTITKQADQIKRYEARLRDVVAAYKGLIKEKDALEASLKALSNEESSNEDSKDSVAALTQSLATLTAEKSRMEEAFQADKKVTREKYENMLTAIREENKTLIQQHQIEVGNLKAKISYEIQEREKERANHTAMLKELNMKLTSERRTKEKLEDKAVHSTEDQEAGGPERSQPELEARVRELNASLEAARRRLQRAEARAQDTPALLRSLHGKLALLERSHSVALREEQIKVKRAEEAARKTCARQEERVALLEARLAELSQTIGEYDSMRRKDQQTIQQLKETLNGSLLDKVASRRDEPPTRSETDSEKLADSEYLRTLIDRIHILKKELIAENEKMGGPVDMATVFCAESYGDPHEGCRAELQKIKAELEASRGGALKGEGARREDLEEMESLREELAMLREQEQAYRLMLDEERREWEQSIKACEEKLLKERERNEETVSELRRRLLSSEQQLRAQRERCAQLLQESDAQLTARRHREASPQPQPALPGALSDGPAHMLHYSHELARRDLDISQLRREKHALEGQYRDCQREATIEKERFKEVIRTLKEEIDRLRRSQSREGANLEYLKNVVLAYLLGGGAGGGGGGGRSHMLNAIAAVLHFSAAERAAVLAAL</sequence>
<feature type="coiled-coil region" evidence="6">
    <location>
        <begin position="524"/>
        <end position="569"/>
    </location>
</feature>
<comment type="subcellular location">
    <subcellularLocation>
        <location evidence="2">Cytoplasm</location>
    </subcellularLocation>
    <subcellularLocation>
        <location evidence="1">Endomembrane system</location>
        <topology evidence="1">Peripheral membrane protein</topology>
    </subcellularLocation>
</comment>
<dbReference type="Proteomes" id="UP000837857">
    <property type="component" value="Chromosome 9"/>
</dbReference>
<keyword evidence="3" id="KW-0963">Cytoplasm</keyword>
<gene>
    <name evidence="9" type="ORF">IPOD504_LOCUS17000</name>
</gene>
<feature type="non-terminal residue" evidence="9">
    <location>
        <position position="1"/>
    </location>
</feature>
<evidence type="ECO:0000256" key="4">
    <source>
        <dbReference type="ARBA" id="ARBA00023054"/>
    </source>
</evidence>
<protein>
    <recommendedName>
        <fullName evidence="8">GRIP domain-containing protein</fullName>
    </recommendedName>
</protein>
<evidence type="ECO:0000256" key="5">
    <source>
        <dbReference type="ARBA" id="ARBA00023136"/>
    </source>
</evidence>